<dbReference type="SUPFAM" id="SSF51445">
    <property type="entry name" value="(Trans)glycosidases"/>
    <property type="match status" value="1"/>
</dbReference>
<evidence type="ECO:0000313" key="3">
    <source>
        <dbReference type="EMBL" id="KAK9765687.1"/>
    </source>
</evidence>
<dbReference type="EMBL" id="JASJQH010000237">
    <property type="protein sequence ID" value="KAK9765687.1"/>
    <property type="molecule type" value="Genomic_DNA"/>
</dbReference>
<proteinExistence type="predicted"/>
<organism evidence="3 4">
    <name type="scientific">Basidiobolus ranarum</name>
    <dbReference type="NCBI Taxonomy" id="34480"/>
    <lineage>
        <taxon>Eukaryota</taxon>
        <taxon>Fungi</taxon>
        <taxon>Fungi incertae sedis</taxon>
        <taxon>Zoopagomycota</taxon>
        <taxon>Entomophthoromycotina</taxon>
        <taxon>Basidiobolomycetes</taxon>
        <taxon>Basidiobolales</taxon>
        <taxon>Basidiobolaceae</taxon>
        <taxon>Basidiobolus</taxon>
    </lineage>
</organism>
<dbReference type="Gene3D" id="3.20.20.80">
    <property type="entry name" value="Glycosidases"/>
    <property type="match status" value="2"/>
</dbReference>
<gene>
    <name evidence="3" type="primary">GDB1_1</name>
    <name evidence="3" type="ORF">K7432_005781</name>
</gene>
<evidence type="ECO:0000313" key="4">
    <source>
        <dbReference type="Proteomes" id="UP001479436"/>
    </source>
</evidence>
<dbReference type="InterPro" id="IPR010401">
    <property type="entry name" value="AGL/Gdb1"/>
</dbReference>
<dbReference type="Pfam" id="PF14699">
    <property type="entry name" value="hGDE_N"/>
    <property type="match status" value="1"/>
</dbReference>
<dbReference type="InterPro" id="IPR029436">
    <property type="entry name" value="AGL_euk_N"/>
</dbReference>
<protein>
    <submittedName>
        <fullName evidence="3">Bifunctional 4-alpha-glucanotransferase/amylo-alpha-1,6-glucosidase</fullName>
    </submittedName>
</protein>
<reference evidence="3 4" key="1">
    <citation type="submission" date="2023-04" db="EMBL/GenBank/DDBJ databases">
        <title>Genome of Basidiobolus ranarum AG-B5.</title>
        <authorList>
            <person name="Stajich J.E."/>
            <person name="Carter-House D."/>
            <person name="Gryganskyi A."/>
        </authorList>
    </citation>
    <scope>NUCLEOTIDE SEQUENCE [LARGE SCALE GENOMIC DNA]</scope>
    <source>
        <strain evidence="3 4">AG-B5</strain>
    </source>
</reference>
<dbReference type="InterPro" id="IPR017853">
    <property type="entry name" value="GH"/>
</dbReference>
<keyword evidence="4" id="KW-1185">Reference proteome</keyword>
<dbReference type="Pfam" id="PF14701">
    <property type="entry name" value="hDGE_amylase"/>
    <property type="match status" value="1"/>
</dbReference>
<evidence type="ECO:0000259" key="1">
    <source>
        <dbReference type="Pfam" id="PF14699"/>
    </source>
</evidence>
<dbReference type="Proteomes" id="UP001479436">
    <property type="component" value="Unassembled WGS sequence"/>
</dbReference>
<dbReference type="InterPro" id="IPR032792">
    <property type="entry name" value="AGL_glucanoTrfase"/>
</dbReference>
<feature type="domain" description="Eukaryotic glycogen debranching enzyme N-terminal" evidence="1">
    <location>
        <begin position="39"/>
        <end position="135"/>
    </location>
</feature>
<dbReference type="CDD" id="cd11327">
    <property type="entry name" value="AmyAc_Glg_debranch_2"/>
    <property type="match status" value="1"/>
</dbReference>
<dbReference type="PANTHER" id="PTHR10569">
    <property type="entry name" value="GLYCOGEN DEBRANCHING ENZYME"/>
    <property type="match status" value="1"/>
</dbReference>
<dbReference type="PANTHER" id="PTHR10569:SF2">
    <property type="entry name" value="GLYCOGEN DEBRANCHING ENZYME"/>
    <property type="match status" value="1"/>
</dbReference>
<feature type="domain" description="Glycogen debranching enzyme glucanotransferase" evidence="2">
    <location>
        <begin position="141"/>
        <end position="578"/>
    </location>
</feature>
<accession>A0ABR2WVZ9</accession>
<evidence type="ECO:0000259" key="2">
    <source>
        <dbReference type="Pfam" id="PF14701"/>
    </source>
</evidence>
<comment type="caution">
    <text evidence="3">The sequence shown here is derived from an EMBL/GenBank/DDBJ whole genome shotgun (WGS) entry which is preliminary data.</text>
</comment>
<sequence length="666" mass="75528">MSKVSEKLVVYQLDLEDDGSPNSKKQLIRLPSPNQPYGLRIRLVAGSLAAKGGVFYTNYPVNNGKYERTQFNKVNFVDDHITDCYCDIMINQAGTFEYYVEYDSPKAKNEKSTQKVSRTKSKSGHFLVAPNLKIKSGKGKKHLPLDGIVLQSIVPKWLGPISQWADQIKGISQLGYNMLHFVPLQQRGMSNSPYSIFDQLALSDDLFEEKLDEKTKFDQLKKVLNNIEENYGVLGLTDVVYNHTANNSEWLQHHPEAGYNLVNSPHLIPAFEFDTALLDYSAKLSEYGIPTKIESDNDLCQIVDGVRPNAINKIKLWEFYIVDTKKASEELRQAIEKGTKPDSIYDGKNLSHTSAKERAQLLVKDALFVENVGARFGKRINTSVALALLSAVFGKPVEPGVTEDFIRHYEELLSEVNFIFYKKYDDDVTAIINNIRNQTIYQRLDKNGPRMGEINNENPLIQTYFTRLPDNEITRKHPKEALALANNGWIWSADPLVDFASTGDNYLRREVIVWADCVKLRYGKSKEDNPWLWDHMAKYTESMATLFQGFRIDNCHSTPIHVAEYLLDTARRIRPDLYVLAELFTGSEDKDRIFVNRLGINSLIREAMQAWDAHELSRLVHRHGGLPVGSMYFDCLPQESVATVGKKQVPCTIVPLVGALPHALSS</sequence>
<name>A0ABR2WVZ9_9FUNG</name>